<keyword evidence="1" id="KW-1134">Transmembrane beta strand</keyword>
<evidence type="ECO:0000256" key="2">
    <source>
        <dbReference type="ARBA" id="ARBA00022692"/>
    </source>
</evidence>
<dbReference type="InterPro" id="IPR035251">
    <property type="entry name" value="ShlB_POTRA"/>
</dbReference>
<comment type="caution">
    <text evidence="8">The sequence shown here is derived from an EMBL/GenBank/DDBJ whole genome shotgun (WGS) entry which is preliminary data.</text>
</comment>
<keyword evidence="1" id="KW-0472">Membrane</keyword>
<evidence type="ECO:0000313" key="9">
    <source>
        <dbReference type="Proteomes" id="UP000824099"/>
    </source>
</evidence>
<evidence type="ECO:0000259" key="7">
    <source>
        <dbReference type="Pfam" id="PF17287"/>
    </source>
</evidence>
<feature type="chain" id="PRO_5039219620" evidence="4">
    <location>
        <begin position="22"/>
        <end position="558"/>
    </location>
</feature>
<proteinExistence type="predicted"/>
<dbReference type="Gene3D" id="2.40.160.50">
    <property type="entry name" value="membrane protein fhac: a member of the omp85/tpsb transporter family"/>
    <property type="match status" value="1"/>
</dbReference>
<dbReference type="Pfam" id="PF03865">
    <property type="entry name" value="ShlB"/>
    <property type="match status" value="1"/>
</dbReference>
<evidence type="ECO:0000259" key="6">
    <source>
        <dbReference type="Pfam" id="PF08479"/>
    </source>
</evidence>
<keyword evidence="4" id="KW-0732">Signal</keyword>
<name>A0A9D1MPW4_9FIRM</name>
<feature type="domain" description="Haemolysin activator HlyB C-terminal" evidence="5">
    <location>
        <begin position="207"/>
        <end position="521"/>
    </location>
</feature>
<dbReference type="PIRSF" id="PIRSF029745">
    <property type="entry name" value="FhaC"/>
    <property type="match status" value="1"/>
</dbReference>
<evidence type="ECO:0000256" key="4">
    <source>
        <dbReference type="SAM" id="SignalP"/>
    </source>
</evidence>
<dbReference type="PANTHER" id="PTHR34597:SF3">
    <property type="entry name" value="OUTER MEMBRANE TRANSPORTER CDIB"/>
    <property type="match status" value="1"/>
</dbReference>
<dbReference type="Pfam" id="PF08479">
    <property type="entry name" value="POTRA_2"/>
    <property type="match status" value="1"/>
</dbReference>
<gene>
    <name evidence="8" type="ORF">IAB06_03515</name>
</gene>
<protein>
    <submittedName>
        <fullName evidence="8">ShlB/FhaC/HecB family hemolysin secretion/activation protein</fullName>
    </submittedName>
</protein>
<evidence type="ECO:0000259" key="5">
    <source>
        <dbReference type="Pfam" id="PF03865"/>
    </source>
</evidence>
<dbReference type="PANTHER" id="PTHR34597">
    <property type="entry name" value="SLR1661 PROTEIN"/>
    <property type="match status" value="1"/>
</dbReference>
<evidence type="ECO:0000256" key="1">
    <source>
        <dbReference type="ARBA" id="ARBA00022452"/>
    </source>
</evidence>
<organism evidence="8 9">
    <name type="scientific">Candidatus Avacidaminococcus intestinavium</name>
    <dbReference type="NCBI Taxonomy" id="2840684"/>
    <lineage>
        <taxon>Bacteria</taxon>
        <taxon>Bacillati</taxon>
        <taxon>Bacillota</taxon>
        <taxon>Negativicutes</taxon>
        <taxon>Acidaminococcales</taxon>
        <taxon>Acidaminococcaceae</taxon>
        <taxon>Acidaminococcaceae incertae sedis</taxon>
        <taxon>Candidatus Avacidaminococcus</taxon>
    </lineage>
</organism>
<dbReference type="InterPro" id="IPR051544">
    <property type="entry name" value="TPS_OM_transporter"/>
</dbReference>
<dbReference type="GO" id="GO:0008320">
    <property type="term" value="F:protein transmembrane transporter activity"/>
    <property type="evidence" value="ECO:0007669"/>
    <property type="project" value="TreeGrafter"/>
</dbReference>
<sequence length="558" mass="62390">MKIKAIVQVLMLLGGMQAVEAADITPQMQEEQLRQARMAQEEREQRLERPTLNIEGAETLKPPEVDEETVSAVFTIKNIIIANQADDFEWLSALSRPHINTNMGLFAINKLVREMNAALLEKGYVTSQIVIPEQNIKEGTLHLTLVIGRVHDVIYSKDSAVVPWRNAFPIRKGDVLSLRALEQGLEQMQRLSSQNVTMKLVPATMAGATDIELTVIRSNPVQTLLSLDDSGLDNTGKIQINATLTLDQLFGSNDIFNFTVNGDGSQDGYQKGMRGRSISYSIPHGKDTFSFQHSSYKHHQTVKSNPYDFLSSGRTNTAKLTWQHLLSRSKTNKVNLDVSISKRDAHSYINDLEILVQRMDTTALEVGISERKYIGNSTLYKRLAHKAGVSWFGAQADNSYGQGPTTRYNQWLFDIDYQTPFMLGTQQVTYTASLHGQWTMRGDRLYGSDMLSIGNRYTVRGFDGNYTLMGESGWYWRNELSFPQSKQSVLYTGLDVGAVYGKSTEILVGKTIAGIAVGARGSFASDVYYDIFVSTPLYKPAGFHTNKFAAGFTLSYRF</sequence>
<dbReference type="InterPro" id="IPR027282">
    <property type="entry name" value="TPS"/>
</dbReference>
<feature type="domain" description="Polypeptide-transport-associated ShlB-type" evidence="6">
    <location>
        <begin position="75"/>
        <end position="148"/>
    </location>
</feature>
<keyword evidence="2" id="KW-0812">Transmembrane</keyword>
<keyword evidence="3" id="KW-0998">Cell outer membrane</keyword>
<feature type="signal peptide" evidence="4">
    <location>
        <begin position="1"/>
        <end position="21"/>
    </location>
</feature>
<dbReference type="AlphaFoldDB" id="A0A9D1MPW4"/>
<accession>A0A9D1MPW4</accession>
<evidence type="ECO:0000313" key="8">
    <source>
        <dbReference type="EMBL" id="HIU64095.1"/>
    </source>
</evidence>
<reference evidence="8" key="2">
    <citation type="journal article" date="2021" name="PeerJ">
        <title>Extensive microbial diversity within the chicken gut microbiome revealed by metagenomics and culture.</title>
        <authorList>
            <person name="Gilroy R."/>
            <person name="Ravi A."/>
            <person name="Getino M."/>
            <person name="Pursley I."/>
            <person name="Horton D.L."/>
            <person name="Alikhan N.F."/>
            <person name="Baker D."/>
            <person name="Gharbi K."/>
            <person name="Hall N."/>
            <person name="Watson M."/>
            <person name="Adriaenssens E.M."/>
            <person name="Foster-Nyarko E."/>
            <person name="Jarju S."/>
            <person name="Secka A."/>
            <person name="Antonio M."/>
            <person name="Oren A."/>
            <person name="Chaudhuri R.R."/>
            <person name="La Ragione R."/>
            <person name="Hildebrand F."/>
            <person name="Pallen M.J."/>
        </authorList>
    </citation>
    <scope>NUCLEOTIDE SEQUENCE</scope>
    <source>
        <strain evidence="8">CHK160-1198</strain>
    </source>
</reference>
<dbReference type="EMBL" id="DVNI01000051">
    <property type="protein sequence ID" value="HIU64095.1"/>
    <property type="molecule type" value="Genomic_DNA"/>
</dbReference>
<dbReference type="Gene3D" id="3.10.20.310">
    <property type="entry name" value="membrane protein fhac"/>
    <property type="match status" value="1"/>
</dbReference>
<reference evidence="8" key="1">
    <citation type="submission" date="2020-10" db="EMBL/GenBank/DDBJ databases">
        <authorList>
            <person name="Gilroy R."/>
        </authorList>
    </citation>
    <scope>NUCLEOTIDE SEQUENCE</scope>
    <source>
        <strain evidence="8">CHK160-1198</strain>
    </source>
</reference>
<evidence type="ECO:0000256" key="3">
    <source>
        <dbReference type="ARBA" id="ARBA00023237"/>
    </source>
</evidence>
<dbReference type="InterPro" id="IPR013686">
    <property type="entry name" value="Polypept-transport_assoc_ShlB"/>
</dbReference>
<dbReference type="GO" id="GO:0046819">
    <property type="term" value="P:protein secretion by the type V secretion system"/>
    <property type="evidence" value="ECO:0007669"/>
    <property type="project" value="TreeGrafter"/>
</dbReference>
<dbReference type="GO" id="GO:0098046">
    <property type="term" value="C:type V protein secretion system complex"/>
    <property type="evidence" value="ECO:0007669"/>
    <property type="project" value="TreeGrafter"/>
</dbReference>
<dbReference type="InterPro" id="IPR005565">
    <property type="entry name" value="Hemolysn_activator_HlyB_C"/>
</dbReference>
<dbReference type="Proteomes" id="UP000824099">
    <property type="component" value="Unassembled WGS sequence"/>
</dbReference>
<feature type="domain" description="ShlB POTRA" evidence="7">
    <location>
        <begin position="157"/>
        <end position="202"/>
    </location>
</feature>
<dbReference type="Pfam" id="PF17287">
    <property type="entry name" value="POTRA_3"/>
    <property type="match status" value="1"/>
</dbReference>